<evidence type="ECO:0000259" key="13">
    <source>
        <dbReference type="Pfam" id="PF20806"/>
    </source>
</evidence>
<feature type="region of interest" description="Disordered" evidence="12">
    <location>
        <begin position="985"/>
        <end position="1006"/>
    </location>
</feature>
<dbReference type="SUPFAM" id="SSF69179">
    <property type="entry name" value="Integrin domains"/>
    <property type="match status" value="1"/>
</dbReference>
<dbReference type="GO" id="GO:0009897">
    <property type="term" value="C:external side of plasma membrane"/>
    <property type="evidence" value="ECO:0007669"/>
    <property type="project" value="TreeGrafter"/>
</dbReference>
<keyword evidence="11" id="KW-0812">Transmembrane</keyword>
<feature type="repeat" description="FG-GAP" evidence="10">
    <location>
        <begin position="307"/>
        <end position="370"/>
    </location>
</feature>
<dbReference type="AlphaFoldDB" id="A0A8J5N8W4"/>
<feature type="non-terminal residue" evidence="14">
    <location>
        <position position="1"/>
    </location>
</feature>
<dbReference type="EMBL" id="JAHLQT010006356">
    <property type="protein sequence ID" value="KAG7174988.1"/>
    <property type="molecule type" value="Genomic_DNA"/>
</dbReference>
<dbReference type="PRINTS" id="PR01185">
    <property type="entry name" value="INTEGRINA"/>
</dbReference>
<evidence type="ECO:0000256" key="10">
    <source>
        <dbReference type="PROSITE-ProRule" id="PRU00803"/>
    </source>
</evidence>
<dbReference type="Gene3D" id="2.60.40.1530">
    <property type="entry name" value="ntegrin, alpha v. Chain A, domain 4"/>
    <property type="match status" value="1"/>
</dbReference>
<feature type="compositionally biased region" description="Acidic residues" evidence="12">
    <location>
        <begin position="952"/>
        <end position="961"/>
    </location>
</feature>
<feature type="domain" description="Integrin alpha third immunoglobulin-like" evidence="13">
    <location>
        <begin position="723"/>
        <end position="893"/>
    </location>
</feature>
<keyword evidence="9" id="KW-0325">Glycoprotein</keyword>
<comment type="subcellular location">
    <subcellularLocation>
        <location evidence="1 11">Membrane</location>
        <topology evidence="1 11">Single-pass type I membrane protein</topology>
    </subcellularLocation>
</comment>
<evidence type="ECO:0000256" key="1">
    <source>
        <dbReference type="ARBA" id="ARBA00004479"/>
    </source>
</evidence>
<comment type="caution">
    <text evidence="14">The sequence shown here is derived from an EMBL/GenBank/DDBJ whole genome shotgun (WGS) entry which is preliminary data.</text>
</comment>
<dbReference type="InterPro" id="IPR013517">
    <property type="entry name" value="FG-GAP"/>
</dbReference>
<dbReference type="GO" id="GO:0008305">
    <property type="term" value="C:integrin complex"/>
    <property type="evidence" value="ECO:0007669"/>
    <property type="project" value="InterPro"/>
</dbReference>
<dbReference type="GO" id="GO:0007229">
    <property type="term" value="P:integrin-mediated signaling pathway"/>
    <property type="evidence" value="ECO:0007669"/>
    <property type="project" value="UniProtKB-KW"/>
</dbReference>
<dbReference type="PANTHER" id="PTHR23220:SF133">
    <property type="entry name" value="INTEGRIN ALPHA-PS2"/>
    <property type="match status" value="1"/>
</dbReference>
<feature type="region of interest" description="Disordered" evidence="12">
    <location>
        <begin position="1105"/>
        <end position="1140"/>
    </location>
</feature>
<organism evidence="14 15">
    <name type="scientific">Homarus americanus</name>
    <name type="common">American lobster</name>
    <dbReference type="NCBI Taxonomy" id="6706"/>
    <lineage>
        <taxon>Eukaryota</taxon>
        <taxon>Metazoa</taxon>
        <taxon>Ecdysozoa</taxon>
        <taxon>Arthropoda</taxon>
        <taxon>Crustacea</taxon>
        <taxon>Multicrustacea</taxon>
        <taxon>Malacostraca</taxon>
        <taxon>Eumalacostraca</taxon>
        <taxon>Eucarida</taxon>
        <taxon>Decapoda</taxon>
        <taxon>Pleocyemata</taxon>
        <taxon>Astacidea</taxon>
        <taxon>Nephropoidea</taxon>
        <taxon>Nephropidae</taxon>
        <taxon>Homarus</taxon>
    </lineage>
</organism>
<dbReference type="PANTHER" id="PTHR23220">
    <property type="entry name" value="INTEGRIN ALPHA"/>
    <property type="match status" value="1"/>
</dbReference>
<evidence type="ECO:0000256" key="3">
    <source>
        <dbReference type="ARBA" id="ARBA00022729"/>
    </source>
</evidence>
<dbReference type="GO" id="GO:0033627">
    <property type="term" value="P:cell adhesion mediated by integrin"/>
    <property type="evidence" value="ECO:0007669"/>
    <property type="project" value="TreeGrafter"/>
</dbReference>
<feature type="compositionally biased region" description="Acidic residues" evidence="12">
    <location>
        <begin position="1125"/>
        <end position="1135"/>
    </location>
</feature>
<dbReference type="GO" id="GO:0007157">
    <property type="term" value="P:heterophilic cell-cell adhesion via plasma membrane cell adhesion molecules"/>
    <property type="evidence" value="ECO:0007669"/>
    <property type="project" value="UniProtKB-ARBA"/>
</dbReference>
<feature type="transmembrane region" description="Helical" evidence="11">
    <location>
        <begin position="1079"/>
        <end position="1101"/>
    </location>
</feature>
<keyword evidence="4" id="KW-0677">Repeat</keyword>
<gene>
    <name evidence="14" type="primary">ITGAV-L</name>
    <name evidence="14" type="ORF">Hamer_G015197</name>
</gene>
<feature type="compositionally biased region" description="Low complexity" evidence="12">
    <location>
        <begin position="834"/>
        <end position="848"/>
    </location>
</feature>
<evidence type="ECO:0000313" key="15">
    <source>
        <dbReference type="Proteomes" id="UP000747542"/>
    </source>
</evidence>
<evidence type="ECO:0000313" key="14">
    <source>
        <dbReference type="EMBL" id="KAG7174988.1"/>
    </source>
</evidence>
<accession>A0A8J5N8W4</accession>
<dbReference type="InterPro" id="IPR048286">
    <property type="entry name" value="Integrin_alpha_Ig-like_3"/>
</dbReference>
<feature type="repeat" description="FG-GAP" evidence="10">
    <location>
        <begin position="372"/>
        <end position="427"/>
    </location>
</feature>
<evidence type="ECO:0000256" key="2">
    <source>
        <dbReference type="ARBA" id="ARBA00008054"/>
    </source>
</evidence>
<keyword evidence="7 11" id="KW-0472">Membrane</keyword>
<feature type="repeat" description="FG-GAP" evidence="10">
    <location>
        <begin position="431"/>
        <end position="493"/>
    </location>
</feature>
<keyword evidence="8 11" id="KW-0675">Receptor</keyword>
<feature type="region of interest" description="Disordered" evidence="12">
    <location>
        <begin position="798"/>
        <end position="852"/>
    </location>
</feature>
<comment type="similarity">
    <text evidence="2 11">Belongs to the integrin alpha chain family.</text>
</comment>
<evidence type="ECO:0000256" key="5">
    <source>
        <dbReference type="ARBA" id="ARBA00022889"/>
    </source>
</evidence>
<name>A0A8J5N8W4_HOMAM</name>
<dbReference type="SMART" id="SM00191">
    <property type="entry name" value="Int_alpha"/>
    <property type="match status" value="4"/>
</dbReference>
<protein>
    <submittedName>
        <fullName evidence="14">Integrin alpha-V-like</fullName>
    </submittedName>
</protein>
<keyword evidence="6 11" id="KW-0401">Integrin</keyword>
<sequence length="1172" mass="127291">MVDMMMSGRETILTRMRPIVPVVVLILGCQGVSVAGFNINTELARVMVGQNNTYFGYSVVLWSDTNDNMRLVVGAPKGKNSTEANYTLPLGNIHVCDAFSDACGPVSSLPTLDSEDTSRVAVTFGEHIRKQGIGFGETLFTRDSSKSKLLACAPRYVIKTKKGNEESLQSRGACYVLDSVEGRTIRLVPYPGKNYILKKKPYVNTFSLTGFGLAGMSATISQDERDTFMGAPYAFYGQGMLIKTTTSISNPVANKDVYGPATLDFYMEGWAMVIGKFDGTREILAVSTLGYGNSRGQVSFHNTRLAKKDKYNIKGEFGTQFGFCLAAGDLDGDGVVDLLVGAPMALGKSGLLPDAGKVMVFYAPLKQEPPLSPSLVLEGNLAWGLFGKAAAFAGDLNQDGYGDVVVGAPGGDGRVYVFNGGVGGLHATSSQILEASEFSPGLRGFGFSLDGGLDMDDNSYPDLIVGSPESDKVVFLRSAPTITLMGQVRFDPQVIDAQNRSCKIQRPDGGETDVACFQVEIDLQYRTKNDDKALLNNHKLRMNHSVTSQHKQTNPLILDVYIKPGRLQFNISASVVVDVTIPPTEAPAAIDLLQDTHHVVPAVIPSIMDVYGPTSFSAHARMGCVDLASCYSKPDIILHAYPIQIPMTLLAQEDPALTFHMNVTTESKDINEHNNQFNLTIAKVYKLNLQIQSMSDQEVVQAQLNNSLSLEDLNDPSVIGNSTADNLGPHVKHSLLITNQGPTPFLGAKIIIQLPPYLYRTTLASTSGPVRCTSPPSLNHLNFTTETTRNSQTRTALIAEEDEEGTGDEGSQGSLTVEEETGAGNLTRTKREASVSYSTSTASPTSSTHGPHIATIDCNSDKIECEKITCEVSTMMAGSSISVEISQYVMVAVLKLYHLHTYNATTIMNVDITQPCVVVNGQSFTPDLHNQLCHHEGGEGRGGDEGRGGEEGSGEEGDEGVEGGGQTTGHDQDVNKEYLKVLKEDNQNTTGNIARRDEMNLDNDTETTTTTTTMMMMMMDEGSPGVAQNNHQDDHKDINWEDVTTVRPNYTYTTSTLVTIKEEDVPQDLADVFAKVGPWPIFGAVLGAILLIIIISGILVYEEGDKEEEEKKGEDKQEEEKEGNKEEEEEEEEEEVTGKTLWSRIIDEFIASVWGEEDLRERGGEGLKDVKD</sequence>
<evidence type="ECO:0000256" key="7">
    <source>
        <dbReference type="ARBA" id="ARBA00023136"/>
    </source>
</evidence>
<dbReference type="Proteomes" id="UP000747542">
    <property type="component" value="Unassembled WGS sequence"/>
</dbReference>
<keyword evidence="5 11" id="KW-0130">Cell adhesion</keyword>
<evidence type="ECO:0000256" key="4">
    <source>
        <dbReference type="ARBA" id="ARBA00022737"/>
    </source>
</evidence>
<dbReference type="Pfam" id="PF01839">
    <property type="entry name" value="FG-GAP"/>
    <property type="match status" value="2"/>
</dbReference>
<keyword evidence="3" id="KW-0732">Signal</keyword>
<evidence type="ECO:0000256" key="6">
    <source>
        <dbReference type="ARBA" id="ARBA00023037"/>
    </source>
</evidence>
<dbReference type="InterPro" id="IPR000413">
    <property type="entry name" value="Integrin_alpha"/>
</dbReference>
<dbReference type="InterPro" id="IPR032695">
    <property type="entry name" value="Integrin_dom_sf"/>
</dbReference>
<feature type="region of interest" description="Disordered" evidence="12">
    <location>
        <begin position="930"/>
        <end position="973"/>
    </location>
</feature>
<dbReference type="GO" id="GO:0005178">
    <property type="term" value="F:integrin binding"/>
    <property type="evidence" value="ECO:0007669"/>
    <property type="project" value="TreeGrafter"/>
</dbReference>
<evidence type="ECO:0000256" key="8">
    <source>
        <dbReference type="ARBA" id="ARBA00023170"/>
    </source>
</evidence>
<dbReference type="InterPro" id="IPR028994">
    <property type="entry name" value="Integrin_alpha_N"/>
</dbReference>
<dbReference type="Gene3D" id="2.130.10.130">
    <property type="entry name" value="Integrin alpha, N-terminal"/>
    <property type="match status" value="1"/>
</dbReference>
<dbReference type="GO" id="GO:0007160">
    <property type="term" value="P:cell-matrix adhesion"/>
    <property type="evidence" value="ECO:0007669"/>
    <property type="project" value="TreeGrafter"/>
</dbReference>
<evidence type="ECO:0000256" key="12">
    <source>
        <dbReference type="SAM" id="MobiDB-lite"/>
    </source>
</evidence>
<proteinExistence type="inferred from homology"/>
<dbReference type="InterPro" id="IPR013519">
    <property type="entry name" value="Int_alpha_beta-p"/>
</dbReference>
<evidence type="ECO:0000256" key="11">
    <source>
        <dbReference type="RuleBase" id="RU003762"/>
    </source>
</evidence>
<evidence type="ECO:0000256" key="9">
    <source>
        <dbReference type="ARBA" id="ARBA00023180"/>
    </source>
</evidence>
<keyword evidence="11" id="KW-1133">Transmembrane helix</keyword>
<keyword evidence="15" id="KW-1185">Reference proteome</keyword>
<feature type="compositionally biased region" description="Basic and acidic residues" evidence="12">
    <location>
        <begin position="933"/>
        <end position="950"/>
    </location>
</feature>
<dbReference type="Pfam" id="PF20806">
    <property type="entry name" value="Integrin_A_Ig_3"/>
    <property type="match status" value="1"/>
</dbReference>
<dbReference type="PROSITE" id="PS51470">
    <property type="entry name" value="FG_GAP"/>
    <property type="match status" value="3"/>
</dbReference>
<dbReference type="SUPFAM" id="SSF69318">
    <property type="entry name" value="Integrin alpha N-terminal domain"/>
    <property type="match status" value="1"/>
</dbReference>
<reference evidence="14" key="1">
    <citation type="journal article" date="2021" name="Sci. Adv.">
        <title>The American lobster genome reveals insights on longevity, neural, and immune adaptations.</title>
        <authorList>
            <person name="Polinski J.M."/>
            <person name="Zimin A.V."/>
            <person name="Clark K.F."/>
            <person name="Kohn A.B."/>
            <person name="Sadowski N."/>
            <person name="Timp W."/>
            <person name="Ptitsyn A."/>
            <person name="Khanna P."/>
            <person name="Romanova D.Y."/>
            <person name="Williams P."/>
            <person name="Greenwood S.J."/>
            <person name="Moroz L.L."/>
            <person name="Walt D.R."/>
            <person name="Bodnar A.G."/>
        </authorList>
    </citation>
    <scope>NUCLEOTIDE SEQUENCE</scope>
    <source>
        <strain evidence="14">GMGI-L3</strain>
    </source>
</reference>
<feature type="compositionally biased region" description="Basic and acidic residues" evidence="12">
    <location>
        <begin position="1109"/>
        <end position="1124"/>
    </location>
</feature>